<feature type="domain" description="DUF1985" evidence="2">
    <location>
        <begin position="70"/>
        <end position="201"/>
    </location>
</feature>
<keyword evidence="4" id="KW-1185">Reference proteome</keyword>
<dbReference type="SMR" id="A0A067DWM1"/>
<feature type="coiled-coil region" evidence="1">
    <location>
        <begin position="363"/>
        <end position="390"/>
    </location>
</feature>
<evidence type="ECO:0000256" key="1">
    <source>
        <dbReference type="SAM" id="Coils"/>
    </source>
</evidence>
<gene>
    <name evidence="3" type="ORF">CISIN_1g012730mg</name>
</gene>
<keyword evidence="1" id="KW-0175">Coiled coil</keyword>
<sequence>MAPKLQTKIKESEFFPGKITCLSTLRPIENIKLKLTERQEKIFKNSCFGHFIDMKEVQFSSHLCHKMLLREVSSNDYEMHFLVGGSEGRFSMKEFALITGLNCGKYPRLDISQKDEDETVCDALLNGETRFTNQQLEKAFLAADTANDMQMVKLAMLYFLECVLLGKERKVLIDTSHIHMVDHFETFNNFPWGRKSFNVTLSGMRRALKNRVQKFQAKQATKPAHKEEKYSLLGFPYSFQVWAYEAISVLTPTFAQKEGHALPRILNWKAMSIPKETQLEKEVFSKKTVKVYQMLNPTKTEKEKAYMQCWMHLTGDNVQEAVAEDDNELQLLVSGDKDGHGEELEELDAYSDAPSQKIFSPPRPQKNAELGEIKNQLDRLEEKVDQILQLLLAKKSLRYQPPFQLQVSAYSNVHCCRRLILSICP</sequence>
<proteinExistence type="predicted"/>
<dbReference type="PANTHER" id="PTHR48449">
    <property type="entry name" value="DUF1985 DOMAIN-CONTAINING PROTEIN"/>
    <property type="match status" value="1"/>
</dbReference>
<evidence type="ECO:0000259" key="2">
    <source>
        <dbReference type="Pfam" id="PF09331"/>
    </source>
</evidence>
<name>A0A067DWM1_CITSI</name>
<reference evidence="3 4" key="1">
    <citation type="submission" date="2014-04" db="EMBL/GenBank/DDBJ databases">
        <authorList>
            <consortium name="International Citrus Genome Consortium"/>
            <person name="Gmitter F."/>
            <person name="Chen C."/>
            <person name="Farmerie W."/>
            <person name="Harkins T."/>
            <person name="Desany B."/>
            <person name="Mohiuddin M."/>
            <person name="Kodira C."/>
            <person name="Borodovsky M."/>
            <person name="Lomsadze A."/>
            <person name="Burns P."/>
            <person name="Jenkins J."/>
            <person name="Prochnik S."/>
            <person name="Shu S."/>
            <person name="Chapman J."/>
            <person name="Pitluck S."/>
            <person name="Schmutz J."/>
            <person name="Rokhsar D."/>
        </authorList>
    </citation>
    <scope>NUCLEOTIDE SEQUENCE</scope>
</reference>
<dbReference type="AlphaFoldDB" id="A0A067DWM1"/>
<evidence type="ECO:0000313" key="3">
    <source>
        <dbReference type="EMBL" id="KDO45980.1"/>
    </source>
</evidence>
<dbReference type="EMBL" id="KK785230">
    <property type="protein sequence ID" value="KDO45980.1"/>
    <property type="molecule type" value="Genomic_DNA"/>
</dbReference>
<accession>A0A067DWM1</accession>
<dbReference type="PANTHER" id="PTHR48449:SF1">
    <property type="entry name" value="DUF1985 DOMAIN-CONTAINING PROTEIN"/>
    <property type="match status" value="1"/>
</dbReference>
<dbReference type="Pfam" id="PF09331">
    <property type="entry name" value="DUF1985"/>
    <property type="match status" value="1"/>
</dbReference>
<evidence type="ECO:0000313" key="4">
    <source>
        <dbReference type="Proteomes" id="UP000027120"/>
    </source>
</evidence>
<organism evidence="3 4">
    <name type="scientific">Citrus sinensis</name>
    <name type="common">Sweet orange</name>
    <name type="synonym">Citrus aurantium var. sinensis</name>
    <dbReference type="NCBI Taxonomy" id="2711"/>
    <lineage>
        <taxon>Eukaryota</taxon>
        <taxon>Viridiplantae</taxon>
        <taxon>Streptophyta</taxon>
        <taxon>Embryophyta</taxon>
        <taxon>Tracheophyta</taxon>
        <taxon>Spermatophyta</taxon>
        <taxon>Magnoliopsida</taxon>
        <taxon>eudicotyledons</taxon>
        <taxon>Gunneridae</taxon>
        <taxon>Pentapetalae</taxon>
        <taxon>rosids</taxon>
        <taxon>malvids</taxon>
        <taxon>Sapindales</taxon>
        <taxon>Rutaceae</taxon>
        <taxon>Aurantioideae</taxon>
        <taxon>Citrus</taxon>
    </lineage>
</organism>
<dbReference type="Proteomes" id="UP000027120">
    <property type="component" value="Unassembled WGS sequence"/>
</dbReference>
<dbReference type="InterPro" id="IPR015410">
    <property type="entry name" value="DUF1985"/>
</dbReference>
<protein>
    <recommendedName>
        <fullName evidence="2">DUF1985 domain-containing protein</fullName>
    </recommendedName>
</protein>